<dbReference type="InterPro" id="IPR036961">
    <property type="entry name" value="Kinesin_motor_dom_sf"/>
</dbReference>
<comment type="subcellular location">
    <subcellularLocation>
        <location evidence="1">Cytoplasm</location>
        <location evidence="1">Cytoskeleton</location>
    </subcellularLocation>
</comment>
<dbReference type="GO" id="GO:0007018">
    <property type="term" value="P:microtubule-based movement"/>
    <property type="evidence" value="ECO:0007669"/>
    <property type="project" value="InterPro"/>
</dbReference>
<dbReference type="Pfam" id="PF00225">
    <property type="entry name" value="Kinesin"/>
    <property type="match status" value="1"/>
</dbReference>
<dbReference type="PANTHER" id="PTHR47968:SF13">
    <property type="entry name" value="KINESIN-LIKE PROTEIN KIF19 ISOFORM X1"/>
    <property type="match status" value="1"/>
</dbReference>
<comment type="similarity">
    <text evidence="8 9">Belongs to the TRAFAC class myosin-kinesin ATPase superfamily. Kinesin family.</text>
</comment>
<dbReference type="Proteomes" id="UP001176961">
    <property type="component" value="Unassembled WGS sequence"/>
</dbReference>
<evidence type="ECO:0000313" key="14">
    <source>
        <dbReference type="Proteomes" id="UP001176961"/>
    </source>
</evidence>
<dbReference type="GO" id="GO:0005874">
    <property type="term" value="C:microtubule"/>
    <property type="evidence" value="ECO:0007669"/>
    <property type="project" value="UniProtKB-KW"/>
</dbReference>
<name>A0AA36MH66_CYLNA</name>
<dbReference type="PANTHER" id="PTHR47968">
    <property type="entry name" value="CENTROMERE PROTEIN E"/>
    <property type="match status" value="1"/>
</dbReference>
<dbReference type="PRINTS" id="PR00380">
    <property type="entry name" value="KINESINHEAVY"/>
</dbReference>
<evidence type="ECO:0000256" key="3">
    <source>
        <dbReference type="ARBA" id="ARBA00022741"/>
    </source>
</evidence>
<keyword evidence="7" id="KW-0963">Cytoplasm</keyword>
<keyword evidence="3 8" id="KW-0547">Nucleotide-binding</keyword>
<evidence type="ECO:0000256" key="7">
    <source>
        <dbReference type="ARBA" id="ARBA00023212"/>
    </source>
</evidence>
<evidence type="ECO:0000313" key="13">
    <source>
        <dbReference type="EMBL" id="CAJ0609980.1"/>
    </source>
</evidence>
<dbReference type="PROSITE" id="PS00411">
    <property type="entry name" value="KINESIN_MOTOR_1"/>
    <property type="match status" value="1"/>
</dbReference>
<dbReference type="GO" id="GO:0005524">
    <property type="term" value="F:ATP binding"/>
    <property type="evidence" value="ECO:0007669"/>
    <property type="project" value="UniProtKB-UniRule"/>
</dbReference>
<evidence type="ECO:0000256" key="5">
    <source>
        <dbReference type="ARBA" id="ARBA00023054"/>
    </source>
</evidence>
<keyword evidence="4 8" id="KW-0067">ATP-binding</keyword>
<dbReference type="PROSITE" id="PS50067">
    <property type="entry name" value="KINESIN_MOTOR_2"/>
    <property type="match status" value="1"/>
</dbReference>
<evidence type="ECO:0000259" key="12">
    <source>
        <dbReference type="PROSITE" id="PS50067"/>
    </source>
</evidence>
<sequence>MSSSKLTVVVRVRPLSNAEKEKRHFQCVFQLDKQRLLLVDPEKYENNILRQNRQHERQFSFDAAFGPNSSQLEIHQVTTSPLVDSVVAGYNATVFAYGATGSGKTFTMIGTREHPGLMSLLTQSLYQKIDLDEYQVHLSYLEIYNEIIRDLLSPSGSVLDLMEDDKGNIRVPGLSAVRAPNLTRIMQILQEGNMRRTQESTEANKTSSRSHALLQVVLQRHNRPHSKLFLIDLAGSERASNTNNRGIRLKEGAAINRSLLALGNVINSLSSNTKGRYVNYRDSKLTRLLKDSLGGNARTCMIAHVTAASGHYEETYNTLVYAARAKNITNKVTRNRPASADQPYSEAMREIKREFERRTIPHAASTNQIDKTTPTDRYRGGVRWNGSTTTSNGTIRSRRSDASSEKRDFASLFNQLKEQYISISDKQQKLRERLMQANQDAYEVEMGRTSKVAIISAWEKHNQSERAVESINRLKSEVAELDERLNQMVYIRQKLEKALRKGQETAKGVETRLRSLAQTKEQKELIDLVVRMDSMQAERISAVNDLAIQSMIMQKTDSSMSKLTKYEMLAEKLIEGRLDDKDREQLEQEYRIVKNQFHYHLIPLKNIHTVVSWNSLLLPKLNSSPSTSDETERTGSRRMKKQDSVQLPTILKGREVEKDSGTDSYDGGSKRII</sequence>
<feature type="binding site" evidence="8">
    <location>
        <begin position="98"/>
        <end position="105"/>
    </location>
    <ligand>
        <name>ATP</name>
        <dbReference type="ChEBI" id="CHEBI:30616"/>
    </ligand>
</feature>
<evidence type="ECO:0000256" key="9">
    <source>
        <dbReference type="RuleBase" id="RU000394"/>
    </source>
</evidence>
<feature type="region of interest" description="Disordered" evidence="11">
    <location>
        <begin position="622"/>
        <end position="673"/>
    </location>
</feature>
<feature type="compositionally biased region" description="Basic and acidic residues" evidence="11">
    <location>
        <begin position="652"/>
        <end position="661"/>
    </location>
</feature>
<dbReference type="InterPro" id="IPR019821">
    <property type="entry name" value="Kinesin_motor_CS"/>
</dbReference>
<comment type="caution">
    <text evidence="13">The sequence shown here is derived from an EMBL/GenBank/DDBJ whole genome shotgun (WGS) entry which is preliminary data.</text>
</comment>
<evidence type="ECO:0000256" key="11">
    <source>
        <dbReference type="SAM" id="MobiDB-lite"/>
    </source>
</evidence>
<evidence type="ECO:0000256" key="8">
    <source>
        <dbReference type="PROSITE-ProRule" id="PRU00283"/>
    </source>
</evidence>
<evidence type="ECO:0000256" key="10">
    <source>
        <dbReference type="SAM" id="Coils"/>
    </source>
</evidence>
<organism evidence="13 14">
    <name type="scientific">Cylicocyclus nassatus</name>
    <name type="common">Nematode worm</name>
    <dbReference type="NCBI Taxonomy" id="53992"/>
    <lineage>
        <taxon>Eukaryota</taxon>
        <taxon>Metazoa</taxon>
        <taxon>Ecdysozoa</taxon>
        <taxon>Nematoda</taxon>
        <taxon>Chromadorea</taxon>
        <taxon>Rhabditida</taxon>
        <taxon>Rhabditina</taxon>
        <taxon>Rhabditomorpha</taxon>
        <taxon>Strongyloidea</taxon>
        <taxon>Strongylidae</taxon>
        <taxon>Cylicocyclus</taxon>
    </lineage>
</organism>
<dbReference type="GO" id="GO:0008017">
    <property type="term" value="F:microtubule binding"/>
    <property type="evidence" value="ECO:0007669"/>
    <property type="project" value="InterPro"/>
</dbReference>
<keyword evidence="5 10" id="KW-0175">Coiled coil</keyword>
<dbReference type="AlphaFoldDB" id="A0AA36MH66"/>
<dbReference type="GO" id="GO:0003777">
    <property type="term" value="F:microtubule motor activity"/>
    <property type="evidence" value="ECO:0007669"/>
    <property type="project" value="InterPro"/>
</dbReference>
<dbReference type="InterPro" id="IPR027417">
    <property type="entry name" value="P-loop_NTPase"/>
</dbReference>
<feature type="coiled-coil region" evidence="10">
    <location>
        <begin position="464"/>
        <end position="512"/>
    </location>
</feature>
<keyword evidence="14" id="KW-1185">Reference proteome</keyword>
<evidence type="ECO:0000256" key="6">
    <source>
        <dbReference type="ARBA" id="ARBA00023175"/>
    </source>
</evidence>
<evidence type="ECO:0000256" key="1">
    <source>
        <dbReference type="ARBA" id="ARBA00004245"/>
    </source>
</evidence>
<keyword evidence="7" id="KW-0206">Cytoskeleton</keyword>
<evidence type="ECO:0000256" key="4">
    <source>
        <dbReference type="ARBA" id="ARBA00022840"/>
    </source>
</evidence>
<protein>
    <recommendedName>
        <fullName evidence="9">Kinesin-like protein</fullName>
    </recommendedName>
</protein>
<proteinExistence type="inferred from homology"/>
<feature type="domain" description="Kinesin motor" evidence="12">
    <location>
        <begin position="5"/>
        <end position="328"/>
    </location>
</feature>
<dbReference type="EMBL" id="CATQJL010000326">
    <property type="protein sequence ID" value="CAJ0609980.1"/>
    <property type="molecule type" value="Genomic_DNA"/>
</dbReference>
<dbReference type="SUPFAM" id="SSF52540">
    <property type="entry name" value="P-loop containing nucleoside triphosphate hydrolases"/>
    <property type="match status" value="1"/>
</dbReference>
<feature type="compositionally biased region" description="Polar residues" evidence="11">
    <location>
        <begin position="385"/>
        <end position="395"/>
    </location>
</feature>
<dbReference type="InterPro" id="IPR001752">
    <property type="entry name" value="Kinesin_motor_dom"/>
</dbReference>
<keyword evidence="6 8" id="KW-0505">Motor protein</keyword>
<dbReference type="SMART" id="SM00129">
    <property type="entry name" value="KISc"/>
    <property type="match status" value="1"/>
</dbReference>
<keyword evidence="2 9" id="KW-0493">Microtubule</keyword>
<dbReference type="Gene3D" id="3.40.850.10">
    <property type="entry name" value="Kinesin motor domain"/>
    <property type="match status" value="1"/>
</dbReference>
<feature type="region of interest" description="Disordered" evidence="11">
    <location>
        <begin position="360"/>
        <end position="406"/>
    </location>
</feature>
<gene>
    <name evidence="13" type="ORF">CYNAS_LOCUS21963</name>
</gene>
<reference evidence="13" key="1">
    <citation type="submission" date="2023-07" db="EMBL/GenBank/DDBJ databases">
        <authorList>
            <consortium name="CYATHOMIX"/>
        </authorList>
    </citation>
    <scope>NUCLEOTIDE SEQUENCE</scope>
    <source>
        <strain evidence="13">N/A</strain>
    </source>
</reference>
<evidence type="ECO:0000256" key="2">
    <source>
        <dbReference type="ARBA" id="ARBA00022701"/>
    </source>
</evidence>
<accession>A0AA36MH66</accession>
<dbReference type="InterPro" id="IPR027640">
    <property type="entry name" value="Kinesin-like_fam"/>
</dbReference>